<dbReference type="Gene3D" id="3.30.40.10">
    <property type="entry name" value="Zinc/RING finger domain, C3HC4 (zinc finger)"/>
    <property type="match status" value="1"/>
</dbReference>
<protein>
    <recommendedName>
        <fullName evidence="6">RING-type domain-containing protein</fullName>
    </recommendedName>
</protein>
<evidence type="ECO:0000256" key="4">
    <source>
        <dbReference type="PROSITE-ProRule" id="PRU00175"/>
    </source>
</evidence>
<dbReference type="GO" id="GO:0008270">
    <property type="term" value="F:zinc ion binding"/>
    <property type="evidence" value="ECO:0007669"/>
    <property type="project" value="UniProtKB-KW"/>
</dbReference>
<reference evidence="7" key="1">
    <citation type="submission" date="2020-10" db="EMBL/GenBank/DDBJ databases">
        <authorList>
            <person name="Kikuchi T."/>
        </authorList>
    </citation>
    <scope>NUCLEOTIDE SEQUENCE</scope>
    <source>
        <strain evidence="7">NKZ352</strain>
    </source>
</reference>
<dbReference type="Proteomes" id="UP000835052">
    <property type="component" value="Unassembled WGS sequence"/>
</dbReference>
<dbReference type="InterPro" id="IPR017907">
    <property type="entry name" value="Znf_RING_CS"/>
</dbReference>
<keyword evidence="2 4" id="KW-0863">Zinc-finger</keyword>
<dbReference type="InterPro" id="IPR013083">
    <property type="entry name" value="Znf_RING/FYVE/PHD"/>
</dbReference>
<dbReference type="SMART" id="SM00184">
    <property type="entry name" value="RING"/>
    <property type="match status" value="1"/>
</dbReference>
<evidence type="ECO:0000313" key="7">
    <source>
        <dbReference type="EMBL" id="CAD6200077.1"/>
    </source>
</evidence>
<dbReference type="InterPro" id="IPR001841">
    <property type="entry name" value="Znf_RING"/>
</dbReference>
<organism evidence="7 8">
    <name type="scientific">Caenorhabditis auriculariae</name>
    <dbReference type="NCBI Taxonomy" id="2777116"/>
    <lineage>
        <taxon>Eukaryota</taxon>
        <taxon>Metazoa</taxon>
        <taxon>Ecdysozoa</taxon>
        <taxon>Nematoda</taxon>
        <taxon>Chromadorea</taxon>
        <taxon>Rhabditida</taxon>
        <taxon>Rhabditina</taxon>
        <taxon>Rhabditomorpha</taxon>
        <taxon>Rhabditoidea</taxon>
        <taxon>Rhabditidae</taxon>
        <taxon>Peloderinae</taxon>
        <taxon>Caenorhabditis</taxon>
    </lineage>
</organism>
<evidence type="ECO:0000256" key="3">
    <source>
        <dbReference type="ARBA" id="ARBA00022833"/>
    </source>
</evidence>
<keyword evidence="8" id="KW-1185">Reference proteome</keyword>
<dbReference type="GO" id="GO:0005654">
    <property type="term" value="C:nucleoplasm"/>
    <property type="evidence" value="ECO:0007669"/>
    <property type="project" value="TreeGrafter"/>
</dbReference>
<feature type="compositionally biased region" description="Low complexity" evidence="5">
    <location>
        <begin position="313"/>
        <end position="323"/>
    </location>
</feature>
<accession>A0A8S1HX76</accession>
<dbReference type="EMBL" id="CAJGYM010000234">
    <property type="protein sequence ID" value="CAD6200077.1"/>
    <property type="molecule type" value="Genomic_DNA"/>
</dbReference>
<dbReference type="GO" id="GO:0061630">
    <property type="term" value="F:ubiquitin protein ligase activity"/>
    <property type="evidence" value="ECO:0007669"/>
    <property type="project" value="TreeGrafter"/>
</dbReference>
<dbReference type="PANTHER" id="PTHR25462">
    <property type="entry name" value="BONUS, ISOFORM C-RELATED"/>
    <property type="match status" value="1"/>
</dbReference>
<evidence type="ECO:0000256" key="2">
    <source>
        <dbReference type="ARBA" id="ARBA00022771"/>
    </source>
</evidence>
<evidence type="ECO:0000256" key="5">
    <source>
        <dbReference type="SAM" id="MobiDB-lite"/>
    </source>
</evidence>
<proteinExistence type="predicted"/>
<dbReference type="InterPro" id="IPR027370">
    <property type="entry name" value="Znf-RING_euk"/>
</dbReference>
<dbReference type="PROSITE" id="PS00518">
    <property type="entry name" value="ZF_RING_1"/>
    <property type="match status" value="1"/>
</dbReference>
<dbReference type="InterPro" id="IPR047153">
    <property type="entry name" value="TRIM45/56/19-like"/>
</dbReference>
<keyword evidence="1" id="KW-0479">Metal-binding</keyword>
<sequence length="554" mass="62167">MAADSSRFVSFLVDGGDVVGCEVCLEPFDASTRAPKLLPCGHNFCESCLFSICCHQEYYLLDSINCPTCRAQFPTKVAKTAPTNYDLCKVLEKQRTREANVTVIYLPDKSHAVQPSSSSGVPIKSKRVDPLTSHCKSLAEKSTDLKHLRCADCHRKMSQKQLSRVARYCIPCTSSSRLTLACLECCVNAHNGHQLLTFAQLEANQLKVLSELRALRKKVVDCSDSFDRRSAQLQDSGRRVCSVLLSDKQNLLASTLSSLDDVIRKIEATSVMFPLALSAIHNKQVHNFSRLSKLSSVLEKTLESPVDEQHKPSSSGSSGLSRSLSSRHSRVSLRGDDTLWQESVAAICMLLTPSVLVQRLHHVFRSVSPRDTIDERSNKISSCTTTMTQMLEGEVTLSMIPIFADAFLNGFYQLHELSRKTCAKLRRDLIWKQVQLAYSELLRIAAKNFPAYHPERVDILDDLAYLCRLFADVCDEATVTICVIEAARARASESGQLSEQDQRRTDARLKLIDDHLMECRRMRNLQILRTTKTKKDRGFKKLFIGCFAQQRVHA</sequence>
<dbReference type="AlphaFoldDB" id="A0A8S1HX76"/>
<dbReference type="PANTHER" id="PTHR25462:SF305">
    <property type="entry name" value="RING-TYPE DOMAIN-CONTAINING PROTEIN"/>
    <property type="match status" value="1"/>
</dbReference>
<keyword evidence="3" id="KW-0862">Zinc</keyword>
<feature type="region of interest" description="Disordered" evidence="5">
    <location>
        <begin position="302"/>
        <end position="323"/>
    </location>
</feature>
<feature type="domain" description="RING-type" evidence="6">
    <location>
        <begin position="21"/>
        <end position="70"/>
    </location>
</feature>
<name>A0A8S1HX76_9PELO</name>
<comment type="caution">
    <text evidence="7">The sequence shown here is derived from an EMBL/GenBank/DDBJ whole genome shotgun (WGS) entry which is preliminary data.</text>
</comment>
<gene>
    <name evidence="7" type="ORF">CAUJ_LOCUS15976</name>
</gene>
<dbReference type="SUPFAM" id="SSF57850">
    <property type="entry name" value="RING/U-box"/>
    <property type="match status" value="1"/>
</dbReference>
<evidence type="ECO:0000313" key="8">
    <source>
        <dbReference type="Proteomes" id="UP000835052"/>
    </source>
</evidence>
<evidence type="ECO:0000259" key="6">
    <source>
        <dbReference type="PROSITE" id="PS50089"/>
    </source>
</evidence>
<dbReference type="OrthoDB" id="252722at2759"/>
<evidence type="ECO:0000256" key="1">
    <source>
        <dbReference type="ARBA" id="ARBA00022723"/>
    </source>
</evidence>
<dbReference type="PROSITE" id="PS50089">
    <property type="entry name" value="ZF_RING_2"/>
    <property type="match status" value="1"/>
</dbReference>
<dbReference type="Pfam" id="PF13445">
    <property type="entry name" value="zf-RING_UBOX"/>
    <property type="match status" value="1"/>
</dbReference>